<proteinExistence type="predicted"/>
<reference evidence="1 2" key="1">
    <citation type="journal article" date="2020" name="mSystems">
        <title>Defining Genomic and Predicted Metabolic Features of the Acetobacterium Genus.</title>
        <authorList>
            <person name="Ross D.E."/>
            <person name="Marshall C.W."/>
            <person name="Gulliver D."/>
            <person name="May H.D."/>
            <person name="Norman R.S."/>
        </authorList>
    </citation>
    <scope>NUCLEOTIDE SEQUENCE [LARGE SCALE GENOMIC DNA]</scope>
    <source>
        <strain evidence="1 2">DSM 4132</strain>
    </source>
</reference>
<dbReference type="RefSeq" id="WP_186895450.1">
    <property type="nucleotide sequence ID" value="NZ_WJBE01000026.1"/>
</dbReference>
<evidence type="ECO:0000313" key="1">
    <source>
        <dbReference type="EMBL" id="MBC3901398.1"/>
    </source>
</evidence>
<dbReference type="Proteomes" id="UP000622405">
    <property type="component" value="Unassembled WGS sequence"/>
</dbReference>
<accession>A0ABR6Z1K9</accession>
<evidence type="ECO:0000313" key="2">
    <source>
        <dbReference type="Proteomes" id="UP000622405"/>
    </source>
</evidence>
<organism evidence="1 2">
    <name type="scientific">Acetobacterium malicum</name>
    <dbReference type="NCBI Taxonomy" id="52692"/>
    <lineage>
        <taxon>Bacteria</taxon>
        <taxon>Bacillati</taxon>
        <taxon>Bacillota</taxon>
        <taxon>Clostridia</taxon>
        <taxon>Eubacteriales</taxon>
        <taxon>Eubacteriaceae</taxon>
        <taxon>Acetobacterium</taxon>
    </lineage>
</organism>
<dbReference type="EMBL" id="WJBE01000026">
    <property type="protein sequence ID" value="MBC3901398.1"/>
    <property type="molecule type" value="Genomic_DNA"/>
</dbReference>
<comment type="caution">
    <text evidence="1">The sequence shown here is derived from an EMBL/GenBank/DDBJ whole genome shotgun (WGS) entry which is preliminary data.</text>
</comment>
<gene>
    <name evidence="1" type="ORF">GH811_17500</name>
</gene>
<name>A0ABR6Z1K9_9FIRM</name>
<protein>
    <submittedName>
        <fullName evidence="1">Uncharacterized protein</fullName>
    </submittedName>
</protein>
<keyword evidence="2" id="KW-1185">Reference proteome</keyword>
<sequence>MISELRKIHNRKYWQNDRMEGLPIESKEFEKHARFLVFEDYMAITTKGNGVLIGDMDKLEKLFKEALSVIEIYRRDEK</sequence>